<proteinExistence type="predicted"/>
<dbReference type="InterPro" id="IPR050342">
    <property type="entry name" value="HMGB"/>
</dbReference>
<keyword evidence="2" id="KW-0539">Nucleus</keyword>
<evidence type="ECO:0000313" key="5">
    <source>
        <dbReference type="EMBL" id="KAG0283318.1"/>
    </source>
</evidence>
<protein>
    <submittedName>
        <fullName evidence="5">Non-histone chromosomal protein 6</fullName>
    </submittedName>
</protein>
<dbReference type="InterPro" id="IPR036910">
    <property type="entry name" value="HMG_box_dom_sf"/>
</dbReference>
<dbReference type="PROSITE" id="PS50118">
    <property type="entry name" value="HMG_BOX_2"/>
    <property type="match status" value="1"/>
</dbReference>
<evidence type="ECO:0000256" key="3">
    <source>
        <dbReference type="SAM" id="MobiDB-lite"/>
    </source>
</evidence>
<keyword evidence="6" id="KW-1185">Reference proteome</keyword>
<gene>
    <name evidence="5" type="primary">NHP6_2</name>
    <name evidence="5" type="ORF">BGZ96_012327</name>
</gene>
<comment type="caution">
    <text evidence="5">The sequence shown here is derived from an EMBL/GenBank/DDBJ whole genome shotgun (WGS) entry which is preliminary data.</text>
</comment>
<sequence length="119" mass="13702">MPKVAKKEQKVTKRAKVEEPKKRKRKAKKDPNAPKNPMSAYLLFCEEWREKVKAQNPTSTFGELGRLLGEQWRAYSDEKKAPYIAKHEKAKAKYQIEKAAYEAKKAAASSDDEEEEDSD</sequence>
<dbReference type="SMART" id="SM00398">
    <property type="entry name" value="HMG"/>
    <property type="match status" value="1"/>
</dbReference>
<keyword evidence="1 2" id="KW-0238">DNA-binding</keyword>
<reference evidence="5 6" key="1">
    <citation type="journal article" date="2020" name="Fungal Divers.">
        <title>Resolving the Mortierellaceae phylogeny through synthesis of multi-gene phylogenetics and phylogenomics.</title>
        <authorList>
            <person name="Vandepol N."/>
            <person name="Liber J."/>
            <person name="Desiro A."/>
            <person name="Na H."/>
            <person name="Kennedy M."/>
            <person name="Barry K."/>
            <person name="Grigoriev I.V."/>
            <person name="Miller A.N."/>
            <person name="O'Donnell K."/>
            <person name="Stajich J.E."/>
            <person name="Bonito G."/>
        </authorList>
    </citation>
    <scope>NUCLEOTIDE SEQUENCE [LARGE SCALE GENOMIC DNA]</scope>
    <source>
        <strain evidence="5 6">AD045</strain>
    </source>
</reference>
<feature type="region of interest" description="Disordered" evidence="3">
    <location>
        <begin position="1"/>
        <end position="37"/>
    </location>
</feature>
<dbReference type="EMBL" id="JAAAIM010000921">
    <property type="protein sequence ID" value="KAG0283318.1"/>
    <property type="molecule type" value="Genomic_DNA"/>
</dbReference>
<dbReference type="PANTHER" id="PTHR48112:SF22">
    <property type="entry name" value="MITOCHONDRIAL TRANSCRIPTION FACTOR A, ISOFORM B"/>
    <property type="match status" value="1"/>
</dbReference>
<evidence type="ECO:0000259" key="4">
    <source>
        <dbReference type="PROSITE" id="PS50118"/>
    </source>
</evidence>
<feature type="compositionally biased region" description="Basic and acidic residues" evidence="3">
    <location>
        <begin position="1"/>
        <end position="21"/>
    </location>
</feature>
<dbReference type="InterPro" id="IPR009071">
    <property type="entry name" value="HMG_box_dom"/>
</dbReference>
<organism evidence="5 6">
    <name type="scientific">Linnemannia gamsii</name>
    <dbReference type="NCBI Taxonomy" id="64522"/>
    <lineage>
        <taxon>Eukaryota</taxon>
        <taxon>Fungi</taxon>
        <taxon>Fungi incertae sedis</taxon>
        <taxon>Mucoromycota</taxon>
        <taxon>Mortierellomycotina</taxon>
        <taxon>Mortierellomycetes</taxon>
        <taxon>Mortierellales</taxon>
        <taxon>Mortierellaceae</taxon>
        <taxon>Linnemannia</taxon>
    </lineage>
</organism>
<accession>A0ABQ7JQX6</accession>
<evidence type="ECO:0000313" key="6">
    <source>
        <dbReference type="Proteomes" id="UP001194696"/>
    </source>
</evidence>
<feature type="domain" description="HMG box" evidence="4">
    <location>
        <begin position="34"/>
        <end position="102"/>
    </location>
</feature>
<dbReference type="SUPFAM" id="SSF47095">
    <property type="entry name" value="HMG-box"/>
    <property type="match status" value="1"/>
</dbReference>
<dbReference type="PRINTS" id="PR00886">
    <property type="entry name" value="HIGHMOBLTY12"/>
</dbReference>
<dbReference type="Gene3D" id="1.10.30.10">
    <property type="entry name" value="High mobility group box domain"/>
    <property type="match status" value="1"/>
</dbReference>
<dbReference type="Pfam" id="PF00505">
    <property type="entry name" value="HMG_box"/>
    <property type="match status" value="1"/>
</dbReference>
<evidence type="ECO:0000256" key="2">
    <source>
        <dbReference type="PROSITE-ProRule" id="PRU00267"/>
    </source>
</evidence>
<dbReference type="PANTHER" id="PTHR48112">
    <property type="entry name" value="HIGH MOBILITY GROUP PROTEIN DSP1"/>
    <property type="match status" value="1"/>
</dbReference>
<feature type="DNA-binding region" description="HMG box" evidence="2">
    <location>
        <begin position="34"/>
        <end position="102"/>
    </location>
</feature>
<name>A0ABQ7JQX6_9FUNG</name>
<dbReference type="Proteomes" id="UP001194696">
    <property type="component" value="Unassembled WGS sequence"/>
</dbReference>
<evidence type="ECO:0000256" key="1">
    <source>
        <dbReference type="ARBA" id="ARBA00023125"/>
    </source>
</evidence>